<dbReference type="EMBL" id="RXPE01000007">
    <property type="protein sequence ID" value="RTR28280.1"/>
    <property type="molecule type" value="Genomic_DNA"/>
</dbReference>
<evidence type="ECO:0000313" key="3">
    <source>
        <dbReference type="Proteomes" id="UP000277766"/>
    </source>
</evidence>
<reference evidence="2 3" key="1">
    <citation type="submission" date="2018-12" db="EMBL/GenBank/DDBJ databases">
        <title>Deinococcus radiophilus ATCC 27603 genome sequencing and assembly.</title>
        <authorList>
            <person name="Maclea K.S."/>
            <person name="Maynard C.R."/>
        </authorList>
    </citation>
    <scope>NUCLEOTIDE SEQUENCE [LARGE SCALE GENOMIC DNA]</scope>
    <source>
        <strain evidence="2 3">ATCC 27603</strain>
    </source>
</reference>
<feature type="chain" id="PRO_5019523296" evidence="1">
    <location>
        <begin position="25"/>
        <end position="124"/>
    </location>
</feature>
<dbReference type="AlphaFoldDB" id="A0A431VYH2"/>
<dbReference type="SUPFAM" id="SSF81296">
    <property type="entry name" value="E set domains"/>
    <property type="match status" value="1"/>
</dbReference>
<dbReference type="Proteomes" id="UP000277766">
    <property type="component" value="Unassembled WGS sequence"/>
</dbReference>
<proteinExistence type="predicted"/>
<name>A0A431VYH2_9DEIO</name>
<gene>
    <name evidence="2" type="ORF">EJ104_05025</name>
</gene>
<dbReference type="InterPro" id="IPR014756">
    <property type="entry name" value="Ig_E-set"/>
</dbReference>
<dbReference type="OrthoDB" id="72958at2"/>
<evidence type="ECO:0000256" key="1">
    <source>
        <dbReference type="SAM" id="SignalP"/>
    </source>
</evidence>
<dbReference type="CDD" id="cd00102">
    <property type="entry name" value="IPT"/>
    <property type="match status" value="1"/>
</dbReference>
<evidence type="ECO:0000313" key="2">
    <source>
        <dbReference type="EMBL" id="RTR28280.1"/>
    </source>
</evidence>
<sequence length="124" mass="12669">MKRTLFVSLLLGGSLSACMPTQQAAPQPTATVTPVLYKASPSVARGGTLTLQGRYLGGADNSVVRLAADADGTGGFVFPKTSVQSWTSSQIVLTIPANAPVGGGWVFVEVDGLQSSGLPYAVSQ</sequence>
<comment type="caution">
    <text evidence="2">The sequence shown here is derived from an EMBL/GenBank/DDBJ whole genome shotgun (WGS) entry which is preliminary data.</text>
</comment>
<dbReference type="Gene3D" id="2.60.40.10">
    <property type="entry name" value="Immunoglobulins"/>
    <property type="match status" value="1"/>
</dbReference>
<accession>A0A431VYH2</accession>
<feature type="signal peptide" evidence="1">
    <location>
        <begin position="1"/>
        <end position="24"/>
    </location>
</feature>
<dbReference type="RefSeq" id="WP_126351672.1">
    <property type="nucleotide sequence ID" value="NZ_CP086380.1"/>
</dbReference>
<dbReference type="InterPro" id="IPR013783">
    <property type="entry name" value="Ig-like_fold"/>
</dbReference>
<protein>
    <submittedName>
        <fullName evidence="2">Cell surface protein</fullName>
    </submittedName>
</protein>
<keyword evidence="3" id="KW-1185">Reference proteome</keyword>
<dbReference type="PROSITE" id="PS51257">
    <property type="entry name" value="PROKAR_LIPOPROTEIN"/>
    <property type="match status" value="1"/>
</dbReference>
<organism evidence="2 3">
    <name type="scientific">Deinococcus radiophilus</name>
    <dbReference type="NCBI Taxonomy" id="32062"/>
    <lineage>
        <taxon>Bacteria</taxon>
        <taxon>Thermotogati</taxon>
        <taxon>Deinococcota</taxon>
        <taxon>Deinococci</taxon>
        <taxon>Deinococcales</taxon>
        <taxon>Deinococcaceae</taxon>
        <taxon>Deinococcus</taxon>
    </lineage>
</organism>
<keyword evidence="1" id="KW-0732">Signal</keyword>